<dbReference type="PANTHER" id="PTHR43463:SF1">
    <property type="entry name" value="NICOTINATE-NUCLEOTIDE--DIMETHYLBENZIMIDAZOLE PHOSPHORIBOSYLTRANSFERASE"/>
    <property type="match status" value="1"/>
</dbReference>
<proteinExistence type="inferred from homology"/>
<dbReference type="GO" id="GO:0009236">
    <property type="term" value="P:cobalamin biosynthetic process"/>
    <property type="evidence" value="ECO:0007669"/>
    <property type="project" value="UniProtKB-UniRule"/>
</dbReference>
<dbReference type="InterPro" id="IPR003200">
    <property type="entry name" value="Nict_dMeBzImd_PRibTrfase"/>
</dbReference>
<evidence type="ECO:0000256" key="9">
    <source>
        <dbReference type="ARBA" id="ARBA00030686"/>
    </source>
</evidence>
<dbReference type="Gene3D" id="3.40.50.10210">
    <property type="match status" value="1"/>
</dbReference>
<dbReference type="NCBIfam" id="TIGR03160">
    <property type="entry name" value="cobT_DBIPRT"/>
    <property type="match status" value="1"/>
</dbReference>
<reference evidence="12" key="1">
    <citation type="journal article" date="2021" name="PeerJ">
        <title>Extensive microbial diversity within the chicken gut microbiome revealed by metagenomics and culture.</title>
        <authorList>
            <person name="Gilroy R."/>
            <person name="Ravi A."/>
            <person name="Getino M."/>
            <person name="Pursley I."/>
            <person name="Horton D.L."/>
            <person name="Alikhan N.F."/>
            <person name="Baker D."/>
            <person name="Gharbi K."/>
            <person name="Hall N."/>
            <person name="Watson M."/>
            <person name="Adriaenssens E.M."/>
            <person name="Foster-Nyarko E."/>
            <person name="Jarju S."/>
            <person name="Secka A."/>
            <person name="Antonio M."/>
            <person name="Oren A."/>
            <person name="Chaudhuri R.R."/>
            <person name="La Ragione R."/>
            <person name="Hildebrand F."/>
            <person name="Pallen M.J."/>
        </authorList>
    </citation>
    <scope>NUCLEOTIDE SEQUENCE</scope>
    <source>
        <strain evidence="12">CHK189-11263</strain>
    </source>
</reference>
<dbReference type="NCBIfam" id="NF000996">
    <property type="entry name" value="PRK00105.1"/>
    <property type="match status" value="1"/>
</dbReference>
<sequence length="353" mass="36537">MECLHETLAQIVPADPAAAQRARKRWDSIAKPLHSLGLLEDAVVRIAAMTGSPNVELKPRAIVAMCADHGVVAEGVTQTGQEVTAIVTENMSRGDTSVCCMARVAGAELVPVDIGVARPVTGERILQRNLMRGTRNMTQGPAMDRETCVQAIETGVDVARSLCRSGVRLLGTGEMGIGNTTASSAVTSVLLGVEPERVTGRGAGLSTEGLNRKVTAIRAALERNRPDPTDPVDVLAKVGGLDLAGLTGVFLGGAACRTPVLVDGFISAAAALCAVRLCPAAGDYLLASHVSAEPAGQMLLDALGLTPFLRAGMCLGEGTGAAAVMPLLDMALAVYDGMATFEDIQVEAYQPLT</sequence>
<dbReference type="HAMAP" id="MF_00230">
    <property type="entry name" value="CobT"/>
    <property type="match status" value="1"/>
</dbReference>
<dbReference type="Pfam" id="PF02277">
    <property type="entry name" value="DBI_PRT"/>
    <property type="match status" value="1"/>
</dbReference>
<reference evidence="12" key="2">
    <citation type="submission" date="2021-04" db="EMBL/GenBank/DDBJ databases">
        <authorList>
            <person name="Gilroy R."/>
        </authorList>
    </citation>
    <scope>NUCLEOTIDE SEQUENCE</scope>
    <source>
        <strain evidence="12">CHK189-11263</strain>
    </source>
</reference>
<evidence type="ECO:0000256" key="8">
    <source>
        <dbReference type="ARBA" id="ARBA00022679"/>
    </source>
</evidence>
<evidence type="ECO:0000256" key="10">
    <source>
        <dbReference type="ARBA" id="ARBA00047340"/>
    </source>
</evidence>
<dbReference type="EC" id="2.4.2.21" evidence="4 11"/>
<keyword evidence="6 11" id="KW-0169">Cobalamin biosynthesis</keyword>
<dbReference type="EMBL" id="DWYC01000049">
    <property type="protein sequence ID" value="HJB56889.1"/>
    <property type="molecule type" value="Genomic_DNA"/>
</dbReference>
<evidence type="ECO:0000313" key="13">
    <source>
        <dbReference type="Proteomes" id="UP000824208"/>
    </source>
</evidence>
<evidence type="ECO:0000256" key="3">
    <source>
        <dbReference type="ARBA" id="ARBA00007110"/>
    </source>
</evidence>
<dbReference type="InterPro" id="IPR023195">
    <property type="entry name" value="Nict_dMeBzImd_PRibTrfase_N"/>
</dbReference>
<comment type="similarity">
    <text evidence="3 11">Belongs to the CobT family.</text>
</comment>
<dbReference type="FunFam" id="3.40.50.10210:FF:000001">
    <property type="entry name" value="Nicotinate-nucleotide--dimethylbenzimidazole phosphoribosyltransferase"/>
    <property type="match status" value="1"/>
</dbReference>
<evidence type="ECO:0000256" key="6">
    <source>
        <dbReference type="ARBA" id="ARBA00022573"/>
    </source>
</evidence>
<organism evidence="12 13">
    <name type="scientific">Candidatus Flavonifractor intestinipullorum</name>
    <dbReference type="NCBI Taxonomy" id="2838587"/>
    <lineage>
        <taxon>Bacteria</taxon>
        <taxon>Bacillati</taxon>
        <taxon>Bacillota</taxon>
        <taxon>Clostridia</taxon>
        <taxon>Eubacteriales</taxon>
        <taxon>Oscillospiraceae</taxon>
        <taxon>Flavonifractor</taxon>
    </lineage>
</organism>
<evidence type="ECO:0000256" key="2">
    <source>
        <dbReference type="ARBA" id="ARBA00005049"/>
    </source>
</evidence>
<dbReference type="CDD" id="cd02439">
    <property type="entry name" value="DMB-PRT_CobT"/>
    <property type="match status" value="1"/>
</dbReference>
<evidence type="ECO:0000256" key="1">
    <source>
        <dbReference type="ARBA" id="ARBA00002197"/>
    </source>
</evidence>
<feature type="active site" description="Proton acceptor" evidence="11">
    <location>
        <position position="317"/>
    </location>
</feature>
<comment type="caution">
    <text evidence="12">The sequence shown here is derived from an EMBL/GenBank/DDBJ whole genome shotgun (WGS) entry which is preliminary data.</text>
</comment>
<evidence type="ECO:0000256" key="5">
    <source>
        <dbReference type="ARBA" id="ARBA00015486"/>
    </source>
</evidence>
<evidence type="ECO:0000256" key="7">
    <source>
        <dbReference type="ARBA" id="ARBA00022676"/>
    </source>
</evidence>
<evidence type="ECO:0000313" key="12">
    <source>
        <dbReference type="EMBL" id="HJB56889.1"/>
    </source>
</evidence>
<gene>
    <name evidence="11 12" type="primary">cobT</name>
    <name evidence="12" type="ORF">H9714_04975</name>
</gene>
<comment type="pathway">
    <text evidence="2 11">Nucleoside biosynthesis; alpha-ribazole biosynthesis; alpha-ribazole from 5,6-dimethylbenzimidazole: step 1/2.</text>
</comment>
<accession>A0A9D2MBH5</accession>
<dbReference type="GO" id="GO:0008939">
    <property type="term" value="F:nicotinate-nucleotide-dimethylbenzimidazole phosphoribosyltransferase activity"/>
    <property type="evidence" value="ECO:0007669"/>
    <property type="project" value="UniProtKB-UniRule"/>
</dbReference>
<evidence type="ECO:0000256" key="4">
    <source>
        <dbReference type="ARBA" id="ARBA00011991"/>
    </source>
</evidence>
<keyword evidence="8 11" id="KW-0808">Transferase</keyword>
<dbReference type="AlphaFoldDB" id="A0A9D2MBH5"/>
<comment type="catalytic activity">
    <reaction evidence="10 11">
        <text>5,6-dimethylbenzimidazole + nicotinate beta-D-ribonucleotide = alpha-ribazole 5'-phosphate + nicotinate + H(+)</text>
        <dbReference type="Rhea" id="RHEA:11196"/>
        <dbReference type="ChEBI" id="CHEBI:15378"/>
        <dbReference type="ChEBI" id="CHEBI:15890"/>
        <dbReference type="ChEBI" id="CHEBI:32544"/>
        <dbReference type="ChEBI" id="CHEBI:57502"/>
        <dbReference type="ChEBI" id="CHEBI:57918"/>
        <dbReference type="EC" id="2.4.2.21"/>
    </reaction>
</comment>
<protein>
    <recommendedName>
        <fullName evidence="5 11">Nicotinate-nucleotide--dimethylbenzimidazole phosphoribosyltransferase</fullName>
        <shortName evidence="11">NN:DBI PRT</shortName>
        <ecNumber evidence="4 11">2.4.2.21</ecNumber>
    </recommendedName>
    <alternativeName>
        <fullName evidence="9 11">N(1)-alpha-phosphoribosyltransferase</fullName>
    </alternativeName>
</protein>
<dbReference type="SUPFAM" id="SSF52733">
    <property type="entry name" value="Nicotinate mononucleotide:5,6-dimethylbenzimidazole phosphoribosyltransferase (CobT)"/>
    <property type="match status" value="1"/>
</dbReference>
<dbReference type="InterPro" id="IPR017846">
    <property type="entry name" value="Nict_dMeBzImd_PRibTrfase_bact"/>
</dbReference>
<dbReference type="PANTHER" id="PTHR43463">
    <property type="entry name" value="NICOTINATE-NUCLEOTIDE--DIMETHYLBENZIMIDAZOLE PHOSPHORIBOSYLTRANSFERASE"/>
    <property type="match status" value="1"/>
</dbReference>
<dbReference type="Gene3D" id="1.10.1610.10">
    <property type="match status" value="1"/>
</dbReference>
<dbReference type="Proteomes" id="UP000824208">
    <property type="component" value="Unassembled WGS sequence"/>
</dbReference>
<name>A0A9D2MBH5_9FIRM</name>
<keyword evidence="7 11" id="KW-0328">Glycosyltransferase</keyword>
<comment type="function">
    <text evidence="1 11">Catalyzes the synthesis of alpha-ribazole-5'-phosphate from nicotinate mononucleotide (NAMN) and 5,6-dimethylbenzimidazole (DMB).</text>
</comment>
<dbReference type="InterPro" id="IPR036087">
    <property type="entry name" value="Nict_dMeBzImd_PRibTrfase_sf"/>
</dbReference>
<evidence type="ECO:0000256" key="11">
    <source>
        <dbReference type="HAMAP-Rule" id="MF_00230"/>
    </source>
</evidence>